<evidence type="ECO:0000256" key="1">
    <source>
        <dbReference type="SAM" id="MobiDB-lite"/>
    </source>
</evidence>
<sequence>MNKTDKGSPESSRSVDSSTEETPSKKTDIIEEFWLKSAEIRKSLGLTPLDRSSKIFENSVVNAPQRSPPRSGRRLLRCLRSRSLPPLVVLSSADSTSPWRVRSLRL</sequence>
<proteinExistence type="predicted"/>
<dbReference type="Proteomes" id="UP001153269">
    <property type="component" value="Unassembled WGS sequence"/>
</dbReference>
<reference evidence="2" key="1">
    <citation type="submission" date="2020-03" db="EMBL/GenBank/DDBJ databases">
        <authorList>
            <person name="Weist P."/>
        </authorList>
    </citation>
    <scope>NUCLEOTIDE SEQUENCE</scope>
</reference>
<feature type="region of interest" description="Disordered" evidence="1">
    <location>
        <begin position="1"/>
        <end position="25"/>
    </location>
</feature>
<name>A0A9N7U1T7_PLEPL</name>
<organism evidence="2 3">
    <name type="scientific">Pleuronectes platessa</name>
    <name type="common">European plaice</name>
    <dbReference type="NCBI Taxonomy" id="8262"/>
    <lineage>
        <taxon>Eukaryota</taxon>
        <taxon>Metazoa</taxon>
        <taxon>Chordata</taxon>
        <taxon>Craniata</taxon>
        <taxon>Vertebrata</taxon>
        <taxon>Euteleostomi</taxon>
        <taxon>Actinopterygii</taxon>
        <taxon>Neopterygii</taxon>
        <taxon>Teleostei</taxon>
        <taxon>Neoteleostei</taxon>
        <taxon>Acanthomorphata</taxon>
        <taxon>Carangaria</taxon>
        <taxon>Pleuronectiformes</taxon>
        <taxon>Pleuronectoidei</taxon>
        <taxon>Pleuronectidae</taxon>
        <taxon>Pleuronectes</taxon>
    </lineage>
</organism>
<dbReference type="AlphaFoldDB" id="A0A9N7U1T7"/>
<evidence type="ECO:0000313" key="3">
    <source>
        <dbReference type="Proteomes" id="UP001153269"/>
    </source>
</evidence>
<feature type="compositionally biased region" description="Polar residues" evidence="1">
    <location>
        <begin position="9"/>
        <end position="21"/>
    </location>
</feature>
<gene>
    <name evidence="2" type="ORF">PLEPLA_LOCUS10372</name>
</gene>
<keyword evidence="3" id="KW-1185">Reference proteome</keyword>
<comment type="caution">
    <text evidence="2">The sequence shown here is derived from an EMBL/GenBank/DDBJ whole genome shotgun (WGS) entry which is preliminary data.</text>
</comment>
<protein>
    <submittedName>
        <fullName evidence="2">Uncharacterized protein</fullName>
    </submittedName>
</protein>
<dbReference type="EMBL" id="CADEAL010000584">
    <property type="protein sequence ID" value="CAB1422456.1"/>
    <property type="molecule type" value="Genomic_DNA"/>
</dbReference>
<accession>A0A9N7U1T7</accession>
<evidence type="ECO:0000313" key="2">
    <source>
        <dbReference type="EMBL" id="CAB1422456.1"/>
    </source>
</evidence>